<comment type="caution">
    <text evidence="1">The sequence shown here is derived from an EMBL/GenBank/DDBJ whole genome shotgun (WGS) entry which is preliminary data.</text>
</comment>
<name>A0A0F9NGF9_9ZZZZ</name>
<dbReference type="AlphaFoldDB" id="A0A0F9NGF9"/>
<evidence type="ECO:0000313" key="1">
    <source>
        <dbReference type="EMBL" id="KKN17039.1"/>
    </source>
</evidence>
<proteinExistence type="predicted"/>
<organism evidence="1">
    <name type="scientific">marine sediment metagenome</name>
    <dbReference type="NCBI Taxonomy" id="412755"/>
    <lineage>
        <taxon>unclassified sequences</taxon>
        <taxon>metagenomes</taxon>
        <taxon>ecological metagenomes</taxon>
    </lineage>
</organism>
<accession>A0A0F9NGF9</accession>
<protein>
    <submittedName>
        <fullName evidence="1">Uncharacterized protein</fullName>
    </submittedName>
</protein>
<dbReference type="EMBL" id="LAZR01003562">
    <property type="protein sequence ID" value="KKN17039.1"/>
    <property type="molecule type" value="Genomic_DNA"/>
</dbReference>
<sequence>MKKIELIIIRANDIEKYYIADIKFSLKTRNAKFTLASSDKKMPDITMVITYINLVPNNNLFMVMDIDTEKLGFMVSAVAEADLGNVGKIITKSLYFLFSQKRGANYEKETRMFKGYRSELGVTD</sequence>
<reference evidence="1" key="1">
    <citation type="journal article" date="2015" name="Nature">
        <title>Complex archaea that bridge the gap between prokaryotes and eukaryotes.</title>
        <authorList>
            <person name="Spang A."/>
            <person name="Saw J.H."/>
            <person name="Jorgensen S.L."/>
            <person name="Zaremba-Niedzwiedzka K."/>
            <person name="Martijn J."/>
            <person name="Lind A.E."/>
            <person name="van Eijk R."/>
            <person name="Schleper C."/>
            <person name="Guy L."/>
            <person name="Ettema T.J."/>
        </authorList>
    </citation>
    <scope>NUCLEOTIDE SEQUENCE</scope>
</reference>
<gene>
    <name evidence="1" type="ORF">LCGC14_0969880</name>
</gene>